<protein>
    <submittedName>
        <fullName evidence="1">Uncharacterized protein</fullName>
    </submittedName>
</protein>
<proteinExistence type="predicted"/>
<keyword evidence="2" id="KW-1185">Reference proteome</keyword>
<evidence type="ECO:0000313" key="1">
    <source>
        <dbReference type="EMBL" id="WWX25918.1"/>
    </source>
</evidence>
<gene>
    <name evidence="1" type="ORF">V8247_02830</name>
</gene>
<dbReference type="Proteomes" id="UP001375370">
    <property type="component" value="Chromosome"/>
</dbReference>
<accession>A0ABZ2J6L4</accession>
<name>A0ABZ2J6L4_9CHLR</name>
<evidence type="ECO:0000313" key="2">
    <source>
        <dbReference type="Proteomes" id="UP001375370"/>
    </source>
</evidence>
<dbReference type="RefSeq" id="WP_338738556.1">
    <property type="nucleotide sequence ID" value="NZ_CP146612.1"/>
</dbReference>
<organism evidence="1 2">
    <name type="scientific">Candidatus Dehalogenimonas loeffleri</name>
    <dbReference type="NCBI Taxonomy" id="3127115"/>
    <lineage>
        <taxon>Bacteria</taxon>
        <taxon>Bacillati</taxon>
        <taxon>Chloroflexota</taxon>
        <taxon>Dehalococcoidia</taxon>
        <taxon>Dehalococcoidales</taxon>
        <taxon>Dehalococcoidaceae</taxon>
        <taxon>Dehalogenimonas</taxon>
    </lineage>
</organism>
<sequence>MSDNMFEFAFNPGEEVVIKIKAPDLKNKMGGETLQHLMGAKREMLLALRSLLDDAIARTDAADSPAEKTHIDIE</sequence>
<dbReference type="EMBL" id="CP146612">
    <property type="protein sequence ID" value="WWX25918.1"/>
    <property type="molecule type" value="Genomic_DNA"/>
</dbReference>
<reference evidence="1 2" key="1">
    <citation type="submission" date="2024-03" db="EMBL/GenBank/DDBJ databases">
        <title>A Dehalogenimonas Isolated from Estuarine Sediments Dihaloeliminates Chlorinated Alkanes.</title>
        <authorList>
            <person name="Yang Y."/>
            <person name="Wang H."/>
        </authorList>
    </citation>
    <scope>NUCLEOTIDE SEQUENCE [LARGE SCALE GENOMIC DNA]</scope>
    <source>
        <strain evidence="1 2">W</strain>
    </source>
</reference>